<dbReference type="AlphaFoldDB" id="A0ABC9D4V6"/>
<keyword evidence="2" id="KW-0507">mRNA processing</keyword>
<organism evidence="9 10">
    <name type="scientific">Urochloa decumbens</name>
    <dbReference type="NCBI Taxonomy" id="240449"/>
    <lineage>
        <taxon>Eukaryota</taxon>
        <taxon>Viridiplantae</taxon>
        <taxon>Streptophyta</taxon>
        <taxon>Embryophyta</taxon>
        <taxon>Tracheophyta</taxon>
        <taxon>Spermatophyta</taxon>
        <taxon>Magnoliopsida</taxon>
        <taxon>Liliopsida</taxon>
        <taxon>Poales</taxon>
        <taxon>Poaceae</taxon>
        <taxon>PACMAD clade</taxon>
        <taxon>Panicoideae</taxon>
        <taxon>Panicodae</taxon>
        <taxon>Paniceae</taxon>
        <taxon>Melinidinae</taxon>
        <taxon>Urochloa</taxon>
    </lineage>
</organism>
<evidence type="ECO:0000313" key="9">
    <source>
        <dbReference type="EMBL" id="CAL5031563.1"/>
    </source>
</evidence>
<evidence type="ECO:0000256" key="5">
    <source>
        <dbReference type="ARBA" id="ARBA00023242"/>
    </source>
</evidence>
<reference evidence="9" key="1">
    <citation type="submission" date="2024-10" db="EMBL/GenBank/DDBJ databases">
        <authorList>
            <person name="Ryan C."/>
        </authorList>
    </citation>
    <scope>NUCLEOTIDE SEQUENCE [LARGE SCALE GENOMIC DNA]</scope>
</reference>
<evidence type="ECO:0000256" key="6">
    <source>
        <dbReference type="PROSITE-ProRule" id="PRU00176"/>
    </source>
</evidence>
<feature type="region of interest" description="Disordered" evidence="7">
    <location>
        <begin position="79"/>
        <end position="105"/>
    </location>
</feature>
<protein>
    <recommendedName>
        <fullName evidence="8">RRM domain-containing protein</fullName>
    </recommendedName>
</protein>
<dbReference type="PROSITE" id="PS50102">
    <property type="entry name" value="RRM"/>
    <property type="match status" value="2"/>
</dbReference>
<dbReference type="GO" id="GO:0006397">
    <property type="term" value="P:mRNA processing"/>
    <property type="evidence" value="ECO:0007669"/>
    <property type="project" value="UniProtKB-KW"/>
</dbReference>
<feature type="compositionally biased region" description="Low complexity" evidence="7">
    <location>
        <begin position="88"/>
        <end position="99"/>
    </location>
</feature>
<keyword evidence="5" id="KW-0539">Nucleus</keyword>
<name>A0ABC9D4V6_9POAL</name>
<feature type="region of interest" description="Disordered" evidence="7">
    <location>
        <begin position="1"/>
        <end position="41"/>
    </location>
</feature>
<gene>
    <name evidence="9" type="ORF">URODEC1_LOCUS81756</name>
</gene>
<evidence type="ECO:0000256" key="1">
    <source>
        <dbReference type="ARBA" id="ARBA00004123"/>
    </source>
</evidence>
<proteinExistence type="predicted"/>
<dbReference type="EMBL" id="OZ075141">
    <property type="protein sequence ID" value="CAL5031563.1"/>
    <property type="molecule type" value="Genomic_DNA"/>
</dbReference>
<dbReference type="SUPFAM" id="SSF54928">
    <property type="entry name" value="RNA-binding domain, RBD"/>
    <property type="match status" value="1"/>
</dbReference>
<feature type="domain" description="RRM" evidence="8">
    <location>
        <begin position="108"/>
        <end position="194"/>
    </location>
</feature>
<dbReference type="PANTHER" id="PTHR23003">
    <property type="entry name" value="RNA RECOGNITION MOTIF RRM DOMAIN CONTAINING PROTEIN"/>
    <property type="match status" value="1"/>
</dbReference>
<keyword evidence="10" id="KW-1185">Reference proteome</keyword>
<dbReference type="Pfam" id="PF00076">
    <property type="entry name" value="RRM_1"/>
    <property type="match status" value="2"/>
</dbReference>
<keyword evidence="3" id="KW-0677">Repeat</keyword>
<evidence type="ECO:0000256" key="2">
    <source>
        <dbReference type="ARBA" id="ARBA00022664"/>
    </source>
</evidence>
<dbReference type="InterPro" id="IPR000504">
    <property type="entry name" value="RRM_dom"/>
</dbReference>
<evidence type="ECO:0000313" key="10">
    <source>
        <dbReference type="Proteomes" id="UP001497457"/>
    </source>
</evidence>
<dbReference type="GO" id="GO:0005634">
    <property type="term" value="C:nucleus"/>
    <property type="evidence" value="ECO:0007669"/>
    <property type="project" value="UniProtKB-SubCell"/>
</dbReference>
<dbReference type="InterPro" id="IPR035979">
    <property type="entry name" value="RBD_domain_sf"/>
</dbReference>
<keyword evidence="4 6" id="KW-0694">RNA-binding</keyword>
<dbReference type="SMART" id="SM00360">
    <property type="entry name" value="RRM"/>
    <property type="match status" value="2"/>
</dbReference>
<dbReference type="InterPro" id="IPR050374">
    <property type="entry name" value="RRT5_SRSF_SR"/>
</dbReference>
<sequence length="295" mass="32241">MGSTTEIPLDPPRPSTILADEPNPSGSGDPPPPTSNNAAGAAATASATAMFCTTCGKEGDHVASGCPYQDLLTRRRWLPPAPTRASPRRCPVCRRNPNPGRRRWEDDSTVRVSNLPEATSDRDLYNLCAPFGIVNRVSLSPPAAAETPPSGPAGGRRLVGVVKFEQVQDGEKAISWLDGYFYGGIVLKAEWLVPFDGTHPPICARCLRRAETCVRVSNLSERTGERDLYNLCCRCGIIRRLRLEVDEHSGSPTRRQVGVVEFLERKDAEDAVWLLNGHVFDDLALRVEGPLKLLF</sequence>
<dbReference type="Gene3D" id="3.30.70.330">
    <property type="match status" value="2"/>
</dbReference>
<evidence type="ECO:0000256" key="7">
    <source>
        <dbReference type="SAM" id="MobiDB-lite"/>
    </source>
</evidence>
<dbReference type="InterPro" id="IPR012677">
    <property type="entry name" value="Nucleotide-bd_a/b_plait_sf"/>
</dbReference>
<evidence type="ECO:0000256" key="3">
    <source>
        <dbReference type="ARBA" id="ARBA00022737"/>
    </source>
</evidence>
<evidence type="ECO:0000256" key="4">
    <source>
        <dbReference type="ARBA" id="ARBA00022884"/>
    </source>
</evidence>
<dbReference type="GO" id="GO:0003723">
    <property type="term" value="F:RNA binding"/>
    <property type="evidence" value="ECO:0007669"/>
    <property type="project" value="UniProtKB-UniRule"/>
</dbReference>
<dbReference type="PANTHER" id="PTHR23003:SF62">
    <property type="entry name" value="SERINE_ARGININE (SR)-TYPE SHUTTLING MRNA BINDING PROTEIN NPL3"/>
    <property type="match status" value="1"/>
</dbReference>
<accession>A0ABC9D4V6</accession>
<feature type="domain" description="RRM" evidence="8">
    <location>
        <begin position="212"/>
        <end position="292"/>
    </location>
</feature>
<evidence type="ECO:0000259" key="8">
    <source>
        <dbReference type="PROSITE" id="PS50102"/>
    </source>
</evidence>
<comment type="subcellular location">
    <subcellularLocation>
        <location evidence="1">Nucleus</location>
    </subcellularLocation>
</comment>
<dbReference type="Proteomes" id="UP001497457">
    <property type="component" value="Chromosome 31b"/>
</dbReference>